<accession>A0A642UHT8</accession>
<dbReference type="GeneID" id="54782998"/>
<evidence type="ECO:0008006" key="4">
    <source>
        <dbReference type="Google" id="ProtNLM"/>
    </source>
</evidence>
<protein>
    <recommendedName>
        <fullName evidence="4">F-box domain-containing protein</fullName>
    </recommendedName>
</protein>
<evidence type="ECO:0000313" key="3">
    <source>
        <dbReference type="Proteomes" id="UP000449547"/>
    </source>
</evidence>
<sequence>MFRAQSENDSINPPESKLESLPPPLERAAFQLGLTDGESIDRIEQLLYEWCLLNLQKRGLKQISAKPPVELPLEIIAIVLDYLPQHRVYPFLSLSKGIDYIAKRRLFRKVYVFIEYPGPFLHDANDDLLHWSYLTKFQFFKLMRLGFKWPGEIVFIQENSWKTLVFEAIKKHLQPAEVTIVKKYKENVVIPSTIQVLEQSLRTSFTTHPHLAKLSLVGRRFMEPTPVKLKVDALSIFGIVGGIRGCIDLSSVKQLSLVDAYNTDEGNIYSIANQMESLKDLYVAQSNLSSDIFNKFLPYIRRLALYDPALVQIRTNFYGLTENFGLSEKWLRSTFDCAKHFRMSLQYFELANGPQTQNWPRPLRKSANVNYTHLDKYFENGEFPRLKVCVVESGVYIIDRILGEYNSAELSNHNR</sequence>
<dbReference type="Proteomes" id="UP000449547">
    <property type="component" value="Unassembled WGS sequence"/>
</dbReference>
<comment type="caution">
    <text evidence="2">The sequence shown here is derived from an EMBL/GenBank/DDBJ whole genome shotgun (WGS) entry which is preliminary data.</text>
</comment>
<dbReference type="RefSeq" id="XP_034010839.1">
    <property type="nucleotide sequence ID" value="XM_034157210.1"/>
</dbReference>
<evidence type="ECO:0000256" key="1">
    <source>
        <dbReference type="SAM" id="MobiDB-lite"/>
    </source>
</evidence>
<evidence type="ECO:0000313" key="2">
    <source>
        <dbReference type="EMBL" id="KAA8899325.1"/>
    </source>
</evidence>
<dbReference type="VEuPathDB" id="FungiDB:DIURU_004347"/>
<feature type="compositionally biased region" description="Polar residues" evidence="1">
    <location>
        <begin position="1"/>
        <end position="11"/>
    </location>
</feature>
<organism evidence="2 3">
    <name type="scientific">Diutina rugosa</name>
    <name type="common">Yeast</name>
    <name type="synonym">Candida rugosa</name>
    <dbReference type="NCBI Taxonomy" id="5481"/>
    <lineage>
        <taxon>Eukaryota</taxon>
        <taxon>Fungi</taxon>
        <taxon>Dikarya</taxon>
        <taxon>Ascomycota</taxon>
        <taxon>Saccharomycotina</taxon>
        <taxon>Pichiomycetes</taxon>
        <taxon>Debaryomycetaceae</taxon>
        <taxon>Diutina</taxon>
    </lineage>
</organism>
<dbReference type="EMBL" id="SWFT01000124">
    <property type="protein sequence ID" value="KAA8899325.1"/>
    <property type="molecule type" value="Genomic_DNA"/>
</dbReference>
<proteinExistence type="predicted"/>
<dbReference type="AlphaFoldDB" id="A0A642UHT8"/>
<reference evidence="2 3" key="1">
    <citation type="submission" date="2019-07" db="EMBL/GenBank/DDBJ databases">
        <title>Genome assembly of two rare yeast pathogens: Diutina rugosa and Trichomonascus ciferrii.</title>
        <authorList>
            <person name="Mixao V."/>
            <person name="Saus E."/>
            <person name="Hansen A."/>
            <person name="Lass-Flor C."/>
            <person name="Gabaldon T."/>
        </authorList>
    </citation>
    <scope>NUCLEOTIDE SEQUENCE [LARGE SCALE GENOMIC DNA]</scope>
    <source>
        <strain evidence="2 3">CBS 613</strain>
    </source>
</reference>
<feature type="region of interest" description="Disordered" evidence="1">
    <location>
        <begin position="1"/>
        <end position="21"/>
    </location>
</feature>
<name>A0A642UHT8_DIURU</name>
<keyword evidence="3" id="KW-1185">Reference proteome</keyword>
<gene>
    <name evidence="2" type="ORF">DIURU_004347</name>
</gene>